<reference evidence="2" key="2">
    <citation type="journal article" date="2015" name="Data Brief">
        <title>Shoot transcriptome of the giant reed, Arundo donax.</title>
        <authorList>
            <person name="Barrero R.A."/>
            <person name="Guerrero F.D."/>
            <person name="Moolhuijzen P."/>
            <person name="Goolsby J.A."/>
            <person name="Tidwell J."/>
            <person name="Bellgard S.E."/>
            <person name="Bellgard M.I."/>
        </authorList>
    </citation>
    <scope>NUCLEOTIDE SEQUENCE</scope>
    <source>
        <tissue evidence="2">Shoot tissue taken approximately 20 cm above the soil surface</tissue>
    </source>
</reference>
<keyword evidence="1" id="KW-0812">Transmembrane</keyword>
<dbReference type="AlphaFoldDB" id="A0A0A9HNU1"/>
<dbReference type="EMBL" id="GBRH01161350">
    <property type="protein sequence ID" value="JAE36546.1"/>
    <property type="molecule type" value="Transcribed_RNA"/>
</dbReference>
<accession>A0A0A9HNU1</accession>
<reference evidence="2" key="1">
    <citation type="submission" date="2014-09" db="EMBL/GenBank/DDBJ databases">
        <authorList>
            <person name="Magalhaes I.L.F."/>
            <person name="Oliveira U."/>
            <person name="Santos F.R."/>
            <person name="Vidigal T.H.D.A."/>
            <person name="Brescovit A.D."/>
            <person name="Santos A.J."/>
        </authorList>
    </citation>
    <scope>NUCLEOTIDE SEQUENCE</scope>
    <source>
        <tissue evidence="2">Shoot tissue taken approximately 20 cm above the soil surface</tissue>
    </source>
</reference>
<evidence type="ECO:0000313" key="2">
    <source>
        <dbReference type="EMBL" id="JAE36546.1"/>
    </source>
</evidence>
<protein>
    <submittedName>
        <fullName evidence="2">Uncharacterized protein</fullName>
    </submittedName>
</protein>
<keyword evidence="1" id="KW-1133">Transmembrane helix</keyword>
<feature type="transmembrane region" description="Helical" evidence="1">
    <location>
        <begin position="12"/>
        <end position="31"/>
    </location>
</feature>
<sequence>MSHSLPMLNTKFLHYSCCKLITGVLSCLLLMVISHSFSWKLSYWWLSILLRLIFM</sequence>
<organism evidence="2">
    <name type="scientific">Arundo donax</name>
    <name type="common">Giant reed</name>
    <name type="synonym">Donax arundinaceus</name>
    <dbReference type="NCBI Taxonomy" id="35708"/>
    <lineage>
        <taxon>Eukaryota</taxon>
        <taxon>Viridiplantae</taxon>
        <taxon>Streptophyta</taxon>
        <taxon>Embryophyta</taxon>
        <taxon>Tracheophyta</taxon>
        <taxon>Spermatophyta</taxon>
        <taxon>Magnoliopsida</taxon>
        <taxon>Liliopsida</taxon>
        <taxon>Poales</taxon>
        <taxon>Poaceae</taxon>
        <taxon>PACMAD clade</taxon>
        <taxon>Arundinoideae</taxon>
        <taxon>Arundineae</taxon>
        <taxon>Arundo</taxon>
    </lineage>
</organism>
<keyword evidence="1" id="KW-0472">Membrane</keyword>
<proteinExistence type="predicted"/>
<evidence type="ECO:0000256" key="1">
    <source>
        <dbReference type="SAM" id="Phobius"/>
    </source>
</evidence>
<name>A0A0A9HNU1_ARUDO</name>